<feature type="signal peptide" evidence="2">
    <location>
        <begin position="1"/>
        <end position="28"/>
    </location>
</feature>
<evidence type="ECO:0000313" key="4">
    <source>
        <dbReference type="Proteomes" id="UP000598174"/>
    </source>
</evidence>
<proteinExistence type="predicted"/>
<dbReference type="Proteomes" id="UP000598174">
    <property type="component" value="Unassembled WGS sequence"/>
</dbReference>
<keyword evidence="2" id="KW-0732">Signal</keyword>
<comment type="caution">
    <text evidence="3">The sequence shown here is derived from an EMBL/GenBank/DDBJ whole genome shotgun (WGS) entry which is preliminary data.</text>
</comment>
<evidence type="ECO:0000256" key="2">
    <source>
        <dbReference type="SAM" id="SignalP"/>
    </source>
</evidence>
<name>A0A919MJI7_9ACTN</name>
<organism evidence="3 4">
    <name type="scientific">Paractinoplanes ferrugineus</name>
    <dbReference type="NCBI Taxonomy" id="113564"/>
    <lineage>
        <taxon>Bacteria</taxon>
        <taxon>Bacillati</taxon>
        <taxon>Actinomycetota</taxon>
        <taxon>Actinomycetes</taxon>
        <taxon>Micromonosporales</taxon>
        <taxon>Micromonosporaceae</taxon>
        <taxon>Paractinoplanes</taxon>
    </lineage>
</organism>
<reference evidence="3" key="1">
    <citation type="submission" date="2021-01" db="EMBL/GenBank/DDBJ databases">
        <title>Whole genome shotgun sequence of Actinoplanes ferrugineus NBRC 15555.</title>
        <authorList>
            <person name="Komaki H."/>
            <person name="Tamura T."/>
        </authorList>
    </citation>
    <scope>NUCLEOTIDE SEQUENCE</scope>
    <source>
        <strain evidence="3">NBRC 15555</strain>
    </source>
</reference>
<feature type="chain" id="PRO_5036768722" evidence="2">
    <location>
        <begin position="29"/>
        <end position="197"/>
    </location>
</feature>
<accession>A0A919MJI7</accession>
<evidence type="ECO:0000256" key="1">
    <source>
        <dbReference type="SAM" id="MobiDB-lite"/>
    </source>
</evidence>
<dbReference type="RefSeq" id="WP_203816763.1">
    <property type="nucleotide sequence ID" value="NZ_BAAABP010000007.1"/>
</dbReference>
<protein>
    <submittedName>
        <fullName evidence="3">Uncharacterized protein</fullName>
    </submittedName>
</protein>
<dbReference type="AlphaFoldDB" id="A0A919MJI7"/>
<feature type="region of interest" description="Disordered" evidence="1">
    <location>
        <begin position="154"/>
        <end position="197"/>
    </location>
</feature>
<sequence>MKKLTRILTMGGFGLLAALATGAGPANAAPGHGAPEHKSASAHQVVWRSGDQVVGYYRTLRGCDLAGRFGERTGQWDVHNCSLIRIGLRSGAWALQVDSDNNWNRIGFVRPFRAIGGFPTQFRPIWPGVYRPFHPRPVFGHPGGPVIGHPVPGPRGPVIGHPGPPRGPIGGHPAPGPRPRFGTGAPIPDNHAPAPVR</sequence>
<dbReference type="EMBL" id="BOMM01000014">
    <property type="protein sequence ID" value="GIE10202.1"/>
    <property type="molecule type" value="Genomic_DNA"/>
</dbReference>
<evidence type="ECO:0000313" key="3">
    <source>
        <dbReference type="EMBL" id="GIE10202.1"/>
    </source>
</evidence>
<gene>
    <name evidence="3" type="ORF">Afe05nite_20420</name>
</gene>
<keyword evidence="4" id="KW-1185">Reference proteome</keyword>